<dbReference type="InterPro" id="IPR050109">
    <property type="entry name" value="HTH-type_TetR-like_transc_reg"/>
</dbReference>
<dbReference type="PANTHER" id="PTHR30055:SF238">
    <property type="entry name" value="MYCOFACTOCIN BIOSYNTHESIS TRANSCRIPTIONAL REGULATOR MFTR-RELATED"/>
    <property type="match status" value="1"/>
</dbReference>
<evidence type="ECO:0000256" key="2">
    <source>
        <dbReference type="ARBA" id="ARBA00023125"/>
    </source>
</evidence>
<dbReference type="GO" id="GO:0003700">
    <property type="term" value="F:DNA-binding transcription factor activity"/>
    <property type="evidence" value="ECO:0007669"/>
    <property type="project" value="TreeGrafter"/>
</dbReference>
<evidence type="ECO:0000256" key="3">
    <source>
        <dbReference type="ARBA" id="ARBA00023163"/>
    </source>
</evidence>
<dbReference type="PROSITE" id="PS50977">
    <property type="entry name" value="HTH_TETR_2"/>
    <property type="match status" value="1"/>
</dbReference>
<comment type="caution">
    <text evidence="6">The sequence shown here is derived from an EMBL/GenBank/DDBJ whole genome shotgun (WGS) entry which is preliminary data.</text>
</comment>
<name>A0A7Y9LAV3_9ACTN</name>
<keyword evidence="2 4" id="KW-0238">DNA-binding</keyword>
<dbReference type="AlphaFoldDB" id="A0A7Y9LAV3"/>
<keyword evidence="3" id="KW-0804">Transcription</keyword>
<evidence type="ECO:0000313" key="6">
    <source>
        <dbReference type="EMBL" id="NYE73214.1"/>
    </source>
</evidence>
<dbReference type="GO" id="GO:0000976">
    <property type="term" value="F:transcription cis-regulatory region binding"/>
    <property type="evidence" value="ECO:0007669"/>
    <property type="project" value="TreeGrafter"/>
</dbReference>
<dbReference type="InterPro" id="IPR001647">
    <property type="entry name" value="HTH_TetR"/>
</dbReference>
<keyword evidence="7" id="KW-1185">Reference proteome</keyword>
<keyword evidence="1" id="KW-0805">Transcription regulation</keyword>
<dbReference type="RefSeq" id="WP_312879203.1">
    <property type="nucleotide sequence ID" value="NZ_JACCBU010000001.1"/>
</dbReference>
<dbReference type="PANTHER" id="PTHR30055">
    <property type="entry name" value="HTH-TYPE TRANSCRIPTIONAL REGULATOR RUTR"/>
    <property type="match status" value="1"/>
</dbReference>
<gene>
    <name evidence="6" type="ORF">BKA15_004543</name>
</gene>
<dbReference type="SUPFAM" id="SSF46689">
    <property type="entry name" value="Homeodomain-like"/>
    <property type="match status" value="1"/>
</dbReference>
<dbReference type="PRINTS" id="PR00455">
    <property type="entry name" value="HTHTETR"/>
</dbReference>
<evidence type="ECO:0000256" key="4">
    <source>
        <dbReference type="PROSITE-ProRule" id="PRU00335"/>
    </source>
</evidence>
<organism evidence="6 7">
    <name type="scientific">Microlunatus parietis</name>
    <dbReference type="NCBI Taxonomy" id="682979"/>
    <lineage>
        <taxon>Bacteria</taxon>
        <taxon>Bacillati</taxon>
        <taxon>Actinomycetota</taxon>
        <taxon>Actinomycetes</taxon>
        <taxon>Propionibacteriales</taxon>
        <taxon>Propionibacteriaceae</taxon>
        <taxon>Microlunatus</taxon>
    </lineage>
</organism>
<feature type="domain" description="HTH tetR-type" evidence="5">
    <location>
        <begin position="12"/>
        <end position="72"/>
    </location>
</feature>
<protein>
    <submittedName>
        <fullName evidence="6">AcrR family transcriptional regulator</fullName>
    </submittedName>
</protein>
<dbReference type="Gene3D" id="1.10.357.10">
    <property type="entry name" value="Tetracycline Repressor, domain 2"/>
    <property type="match status" value="1"/>
</dbReference>
<dbReference type="Proteomes" id="UP000569914">
    <property type="component" value="Unassembled WGS sequence"/>
</dbReference>
<evidence type="ECO:0000313" key="7">
    <source>
        <dbReference type="Proteomes" id="UP000569914"/>
    </source>
</evidence>
<reference evidence="6 7" key="1">
    <citation type="submission" date="2020-07" db="EMBL/GenBank/DDBJ databases">
        <title>Sequencing the genomes of 1000 actinobacteria strains.</title>
        <authorList>
            <person name="Klenk H.-P."/>
        </authorList>
    </citation>
    <scope>NUCLEOTIDE SEQUENCE [LARGE SCALE GENOMIC DNA]</scope>
    <source>
        <strain evidence="6 7">DSM 22083</strain>
    </source>
</reference>
<dbReference type="EMBL" id="JACCBU010000001">
    <property type="protein sequence ID" value="NYE73214.1"/>
    <property type="molecule type" value="Genomic_DNA"/>
</dbReference>
<proteinExistence type="predicted"/>
<feature type="DNA-binding region" description="H-T-H motif" evidence="4">
    <location>
        <begin position="35"/>
        <end position="54"/>
    </location>
</feature>
<dbReference type="InterPro" id="IPR009057">
    <property type="entry name" value="Homeodomain-like_sf"/>
</dbReference>
<accession>A0A7Y9LAV3</accession>
<evidence type="ECO:0000256" key="1">
    <source>
        <dbReference type="ARBA" id="ARBA00023015"/>
    </source>
</evidence>
<dbReference type="Pfam" id="PF00440">
    <property type="entry name" value="TetR_N"/>
    <property type="match status" value="1"/>
</dbReference>
<sequence>MTAEGLRERKKRQTRNALVDAALRLFETKGFGRTTVDEIAAAADVSPRTFARYFTSKEDVALTAQLRIDEAFLDRLSARTATGSLAADLAAAADEIVVELVADRPRWDQFLRSLPIIAASPALTGRYLERQDRLHQDWLERQPGADRLRLRLALGWASIAQYVALDEWARSGSTDPAALRAQLAEVFRFLGTGLSETTLGLR</sequence>
<evidence type="ECO:0000259" key="5">
    <source>
        <dbReference type="PROSITE" id="PS50977"/>
    </source>
</evidence>